<dbReference type="PRINTS" id="PR00194">
    <property type="entry name" value="TROPOMYOSIN"/>
</dbReference>
<organism evidence="4 5">
    <name type="scientific">Polyplax serrata</name>
    <name type="common">Common mouse louse</name>
    <dbReference type="NCBI Taxonomy" id="468196"/>
    <lineage>
        <taxon>Eukaryota</taxon>
        <taxon>Metazoa</taxon>
        <taxon>Ecdysozoa</taxon>
        <taxon>Arthropoda</taxon>
        <taxon>Hexapoda</taxon>
        <taxon>Insecta</taxon>
        <taxon>Pterygota</taxon>
        <taxon>Neoptera</taxon>
        <taxon>Paraneoptera</taxon>
        <taxon>Psocodea</taxon>
        <taxon>Troctomorpha</taxon>
        <taxon>Phthiraptera</taxon>
        <taxon>Anoplura</taxon>
        <taxon>Polyplacidae</taxon>
        <taxon>Polyplax</taxon>
    </lineage>
</organism>
<dbReference type="Proteomes" id="UP001372834">
    <property type="component" value="Unassembled WGS sequence"/>
</dbReference>
<accession>A0AAN8XN60</accession>
<reference evidence="4 5" key="1">
    <citation type="submission" date="2023-10" db="EMBL/GenBank/DDBJ databases">
        <title>Genomes of two closely related lineages of the louse Polyplax serrata with different host specificities.</title>
        <authorList>
            <person name="Martinu J."/>
            <person name="Tarabai H."/>
            <person name="Stefka J."/>
            <person name="Hypsa V."/>
        </authorList>
    </citation>
    <scope>NUCLEOTIDE SEQUENCE [LARGE SCALE GENOMIC DNA]</scope>
    <source>
        <strain evidence="4">HR10_N</strain>
    </source>
</reference>
<proteinExistence type="inferred from homology"/>
<comment type="similarity">
    <text evidence="1">Belongs to the tropomyosin family.</text>
</comment>
<dbReference type="FunFam" id="1.20.5.170:FF:000005">
    <property type="entry name" value="Tropomyosin alpha-1 chain"/>
    <property type="match status" value="1"/>
</dbReference>
<sequence length="121" mass="14002">MEQDLEKSEEQTNHSNKKIVELEEELRVVGNNLKSLEVSEEKATQREGSFVEQVKILAGSLKEVSFGKRIVAEARAEFAERSVQKLQKEVDRLEDDLVQEKERNKLLQEEMEATLQDIQNM</sequence>
<name>A0AAN8XN60_POLSC</name>
<dbReference type="Pfam" id="PF00261">
    <property type="entry name" value="Tropomyosin"/>
    <property type="match status" value="1"/>
</dbReference>
<dbReference type="AlphaFoldDB" id="A0AAN8XN60"/>
<comment type="caution">
    <text evidence="4">The sequence shown here is derived from an EMBL/GenBank/DDBJ whole genome shotgun (WGS) entry which is preliminary data.</text>
</comment>
<evidence type="ECO:0000313" key="5">
    <source>
        <dbReference type="Proteomes" id="UP001372834"/>
    </source>
</evidence>
<dbReference type="Gene3D" id="1.20.5.170">
    <property type="match status" value="1"/>
</dbReference>
<evidence type="ECO:0000256" key="2">
    <source>
        <dbReference type="ARBA" id="ARBA00023054"/>
    </source>
</evidence>
<dbReference type="EMBL" id="JAWJWE010000001">
    <property type="protein sequence ID" value="KAK6643944.1"/>
    <property type="molecule type" value="Genomic_DNA"/>
</dbReference>
<evidence type="ECO:0000256" key="3">
    <source>
        <dbReference type="SAM" id="Coils"/>
    </source>
</evidence>
<dbReference type="InterPro" id="IPR000533">
    <property type="entry name" value="Tropomyosin"/>
</dbReference>
<evidence type="ECO:0000256" key="1">
    <source>
        <dbReference type="ARBA" id="ARBA00009036"/>
    </source>
</evidence>
<feature type="coiled-coil region" evidence="3">
    <location>
        <begin position="69"/>
        <end position="117"/>
    </location>
</feature>
<evidence type="ECO:0008006" key="6">
    <source>
        <dbReference type="Google" id="ProtNLM"/>
    </source>
</evidence>
<gene>
    <name evidence="4" type="ORF">RUM43_000209</name>
</gene>
<dbReference type="PANTHER" id="PTHR19269">
    <property type="entry name" value="TROPOMYOSIN"/>
    <property type="match status" value="1"/>
</dbReference>
<evidence type="ECO:0000313" key="4">
    <source>
        <dbReference type="EMBL" id="KAK6643944.1"/>
    </source>
</evidence>
<feature type="coiled-coil region" evidence="3">
    <location>
        <begin position="5"/>
        <end position="39"/>
    </location>
</feature>
<dbReference type="SUPFAM" id="SSF57997">
    <property type="entry name" value="Tropomyosin"/>
    <property type="match status" value="1"/>
</dbReference>
<protein>
    <recommendedName>
        <fullName evidence="6">Tropomyosin</fullName>
    </recommendedName>
</protein>
<keyword evidence="2 3" id="KW-0175">Coiled coil</keyword>